<feature type="region of interest" description="Disordered" evidence="1">
    <location>
        <begin position="1"/>
        <end position="60"/>
    </location>
</feature>
<feature type="compositionally biased region" description="Basic and acidic residues" evidence="1">
    <location>
        <begin position="35"/>
        <end position="47"/>
    </location>
</feature>
<reference evidence="2" key="2">
    <citation type="journal article" date="2015" name="Fish Shellfish Immunol.">
        <title>Early steps in the European eel (Anguilla anguilla)-Vibrio vulnificus interaction in the gills: Role of the RtxA13 toxin.</title>
        <authorList>
            <person name="Callol A."/>
            <person name="Pajuelo D."/>
            <person name="Ebbesson L."/>
            <person name="Teles M."/>
            <person name="MacKenzie S."/>
            <person name="Amaro C."/>
        </authorList>
    </citation>
    <scope>NUCLEOTIDE SEQUENCE</scope>
</reference>
<evidence type="ECO:0000313" key="2">
    <source>
        <dbReference type="EMBL" id="JAH08371.1"/>
    </source>
</evidence>
<accession>A0A0E9PUS9</accession>
<evidence type="ECO:0000256" key="1">
    <source>
        <dbReference type="SAM" id="MobiDB-lite"/>
    </source>
</evidence>
<proteinExistence type="predicted"/>
<protein>
    <submittedName>
        <fullName evidence="2">Uncharacterized protein</fullName>
    </submittedName>
</protein>
<reference evidence="2" key="1">
    <citation type="submission" date="2014-11" db="EMBL/GenBank/DDBJ databases">
        <authorList>
            <person name="Amaro Gonzalez C."/>
        </authorList>
    </citation>
    <scope>NUCLEOTIDE SEQUENCE</scope>
</reference>
<sequence length="86" mass="9756">MNKDFTKQIQDKREQKASQGSSSKKKQKVNPKIQKRVENRTWAETHGELISGGNTQGRNITRSTHNQTRILTCVCSDLYVSTCLCS</sequence>
<name>A0A0E9PUS9_ANGAN</name>
<organism evidence="2">
    <name type="scientific">Anguilla anguilla</name>
    <name type="common">European freshwater eel</name>
    <name type="synonym">Muraena anguilla</name>
    <dbReference type="NCBI Taxonomy" id="7936"/>
    <lineage>
        <taxon>Eukaryota</taxon>
        <taxon>Metazoa</taxon>
        <taxon>Chordata</taxon>
        <taxon>Craniata</taxon>
        <taxon>Vertebrata</taxon>
        <taxon>Euteleostomi</taxon>
        <taxon>Actinopterygii</taxon>
        <taxon>Neopterygii</taxon>
        <taxon>Teleostei</taxon>
        <taxon>Anguilliformes</taxon>
        <taxon>Anguillidae</taxon>
        <taxon>Anguilla</taxon>
    </lineage>
</organism>
<feature type="compositionally biased region" description="Basic and acidic residues" evidence="1">
    <location>
        <begin position="1"/>
        <end position="16"/>
    </location>
</feature>
<dbReference type="EMBL" id="GBXM01100206">
    <property type="protein sequence ID" value="JAH08371.1"/>
    <property type="molecule type" value="Transcribed_RNA"/>
</dbReference>
<dbReference type="AlphaFoldDB" id="A0A0E9PUS9"/>